<feature type="transmembrane region" description="Helical" evidence="8">
    <location>
        <begin position="365"/>
        <end position="383"/>
    </location>
</feature>
<feature type="transmembrane region" description="Helical" evidence="8">
    <location>
        <begin position="497"/>
        <end position="517"/>
    </location>
</feature>
<feature type="transmembrane region" description="Helical" evidence="8">
    <location>
        <begin position="457"/>
        <end position="477"/>
    </location>
</feature>
<accession>A0A7X9HSV1</accession>
<evidence type="ECO:0000313" key="11">
    <source>
        <dbReference type="Proteomes" id="UP000590542"/>
    </source>
</evidence>
<dbReference type="InterPro" id="IPR051050">
    <property type="entry name" value="Lipid_II_flippase_MurJ/MviN"/>
</dbReference>
<reference evidence="10 11" key="1">
    <citation type="journal article" date="2020" name="Biotechnol. Biofuels">
        <title>New insights from the biogas microbiome by comprehensive genome-resolved metagenomics of nearly 1600 species originating from multiple anaerobic digesters.</title>
        <authorList>
            <person name="Campanaro S."/>
            <person name="Treu L."/>
            <person name="Rodriguez-R L.M."/>
            <person name="Kovalovszki A."/>
            <person name="Ziels R.M."/>
            <person name="Maus I."/>
            <person name="Zhu X."/>
            <person name="Kougias P.G."/>
            <person name="Basile A."/>
            <person name="Luo G."/>
            <person name="Schluter A."/>
            <person name="Konstantinidis K.T."/>
            <person name="Angelidaki I."/>
        </authorList>
    </citation>
    <scope>NUCLEOTIDE SEQUENCE [LARGE SCALE GENOMIC DNA]</scope>
    <source>
        <strain evidence="10">AS27yjCOA_202</strain>
    </source>
</reference>
<comment type="subcellular location">
    <subcellularLocation>
        <location evidence="1 8">Cell membrane</location>
        <topology evidence="1 8">Multi-pass membrane protein</topology>
    </subcellularLocation>
</comment>
<dbReference type="AlphaFoldDB" id="A0A7X9HSV1"/>
<keyword evidence="8 9" id="KW-0813">Transport</keyword>
<keyword evidence="2 8" id="KW-1003">Cell membrane</keyword>
<dbReference type="UniPathway" id="UPA00219"/>
<organism evidence="10 11">
    <name type="scientific">candidate division WWE3 bacterium</name>
    <dbReference type="NCBI Taxonomy" id="2053526"/>
    <lineage>
        <taxon>Bacteria</taxon>
        <taxon>Katanobacteria</taxon>
    </lineage>
</organism>
<dbReference type="CDD" id="cd13123">
    <property type="entry name" value="MATE_MurJ_like"/>
    <property type="match status" value="1"/>
</dbReference>
<feature type="transmembrane region" description="Helical" evidence="8">
    <location>
        <begin position="328"/>
        <end position="353"/>
    </location>
</feature>
<evidence type="ECO:0000256" key="3">
    <source>
        <dbReference type="ARBA" id="ARBA00022692"/>
    </source>
</evidence>
<comment type="caution">
    <text evidence="8">Lacks conserved residue(s) required for the propagation of feature annotation.</text>
</comment>
<feature type="transmembrane region" description="Helical" evidence="8">
    <location>
        <begin position="104"/>
        <end position="127"/>
    </location>
</feature>
<evidence type="ECO:0000256" key="5">
    <source>
        <dbReference type="ARBA" id="ARBA00022984"/>
    </source>
</evidence>
<feature type="transmembrane region" description="Helical" evidence="8">
    <location>
        <begin position="200"/>
        <end position="222"/>
    </location>
</feature>
<keyword evidence="4 8" id="KW-0133">Cell shape</keyword>
<evidence type="ECO:0000256" key="8">
    <source>
        <dbReference type="HAMAP-Rule" id="MF_02078"/>
    </source>
</evidence>
<dbReference type="Proteomes" id="UP000590542">
    <property type="component" value="Unassembled WGS sequence"/>
</dbReference>
<dbReference type="GO" id="GO:0009252">
    <property type="term" value="P:peptidoglycan biosynthetic process"/>
    <property type="evidence" value="ECO:0007669"/>
    <property type="project" value="UniProtKB-UniRule"/>
</dbReference>
<comment type="function">
    <text evidence="8 9">Involved in peptidoglycan biosynthesis. Transports lipid-linked peptidoglycan precursors from the inner to the outer leaflet of the cytoplasmic membrane.</text>
</comment>
<dbReference type="GO" id="GO:0008360">
    <property type="term" value="P:regulation of cell shape"/>
    <property type="evidence" value="ECO:0007669"/>
    <property type="project" value="UniProtKB-UniRule"/>
</dbReference>
<feature type="transmembrane region" description="Helical" evidence="8">
    <location>
        <begin position="395"/>
        <end position="415"/>
    </location>
</feature>
<evidence type="ECO:0000256" key="7">
    <source>
        <dbReference type="ARBA" id="ARBA00023136"/>
    </source>
</evidence>
<feature type="transmembrane region" description="Helical" evidence="8">
    <location>
        <begin position="68"/>
        <end position="92"/>
    </location>
</feature>
<name>A0A7X9HSV1_UNCKA</name>
<dbReference type="NCBIfam" id="TIGR01695">
    <property type="entry name" value="murJ_mviN"/>
    <property type="match status" value="1"/>
</dbReference>
<dbReference type="GO" id="GO:0071555">
    <property type="term" value="P:cell wall organization"/>
    <property type="evidence" value="ECO:0007669"/>
    <property type="project" value="UniProtKB-UniRule"/>
</dbReference>
<dbReference type="PANTHER" id="PTHR47019:SF1">
    <property type="entry name" value="LIPID II FLIPPASE MURJ"/>
    <property type="match status" value="1"/>
</dbReference>
<evidence type="ECO:0000313" key="10">
    <source>
        <dbReference type="EMBL" id="NMB91747.1"/>
    </source>
</evidence>
<evidence type="ECO:0000256" key="6">
    <source>
        <dbReference type="ARBA" id="ARBA00022989"/>
    </source>
</evidence>
<dbReference type="PANTHER" id="PTHR47019">
    <property type="entry name" value="LIPID II FLIPPASE MURJ"/>
    <property type="match status" value="1"/>
</dbReference>
<evidence type="ECO:0000256" key="2">
    <source>
        <dbReference type="ARBA" id="ARBA00022475"/>
    </source>
</evidence>
<proteinExistence type="inferred from homology"/>
<keyword evidence="3 8" id="KW-0812">Transmembrane</keyword>
<dbReference type="InterPro" id="IPR004268">
    <property type="entry name" value="MurJ"/>
</dbReference>
<dbReference type="HAMAP" id="MF_02078">
    <property type="entry name" value="MurJ_MviN"/>
    <property type="match status" value="1"/>
</dbReference>
<evidence type="ECO:0000256" key="9">
    <source>
        <dbReference type="PIRNR" id="PIRNR002869"/>
    </source>
</evidence>
<comment type="caution">
    <text evidence="10">The sequence shown here is derived from an EMBL/GenBank/DDBJ whole genome shotgun (WGS) entry which is preliminary data.</text>
</comment>
<evidence type="ECO:0000256" key="1">
    <source>
        <dbReference type="ARBA" id="ARBA00004651"/>
    </source>
</evidence>
<dbReference type="GO" id="GO:0015648">
    <property type="term" value="F:lipid-linked peptidoglycan transporter activity"/>
    <property type="evidence" value="ECO:0007669"/>
    <property type="project" value="UniProtKB-UniRule"/>
</dbReference>
<comment type="similarity">
    <text evidence="8 9">Belongs to the MurJ/MviN family.</text>
</comment>
<keyword evidence="6 8" id="KW-1133">Transmembrane helix</keyword>
<dbReference type="GO" id="GO:0005886">
    <property type="term" value="C:plasma membrane"/>
    <property type="evidence" value="ECO:0007669"/>
    <property type="project" value="UniProtKB-SubCell"/>
</dbReference>
<evidence type="ECO:0000256" key="4">
    <source>
        <dbReference type="ARBA" id="ARBA00022960"/>
    </source>
</evidence>
<feature type="transmembrane region" description="Helical" evidence="8">
    <location>
        <begin position="174"/>
        <end position="194"/>
    </location>
</feature>
<sequence length="554" mass="60993">MQLKIKQKPINVFLFKTQNTILSATLILSLASGISAILGFVKTRLLASNFGISNELAVFYTADRIPNLIYSVLVVGAISTVFIPVFTGLLKIDKEEAFNMASSIINATLSFFIFIGIIMFIFAPQIIKLLSVGNFTNKEISLGVDLMRIMLASQTLLVAGSLSTSILQSFSFFAIPALAPVMYNLGMIGGIFFLSKSMGIYGPAVGVAVGSVLHLGIQLPLLKKTGFRFSPSLNLKNSNFKKVTALVPPRIVSVLISNLTQTINNSLAILVSTSSVIYLKFADQLQTLPITLFGISMASASLPTLSAEGVEEDKEKYKETFLTSLHQMMYLVMPVSMILLILRVPVVRIVYGVHNFPWEATIKTAHTLAFFSIAIFAQSANYLITRAYYALKDTLTPVIVNISTAIINVLVSLTFVTHLKFGVWSIAFAYSITSLIDMGVLLFLLDRKVGGFDKKRLIIPFTKIAWSTAFMGIMLYIPMRFLDEFVFDTTRTINLIALTITAGVIGMSAYLLITSLLKVEEVELFYKLLKKVRVSKTNLTTESINLVETETESL</sequence>
<keyword evidence="7 8" id="KW-0472">Membrane</keyword>
<dbReference type="PIRSF" id="PIRSF002869">
    <property type="entry name" value="MviN"/>
    <property type="match status" value="1"/>
</dbReference>
<dbReference type="PRINTS" id="PR01806">
    <property type="entry name" value="VIRFACTRMVIN"/>
</dbReference>
<comment type="pathway">
    <text evidence="8">Cell wall biogenesis; peptidoglycan biosynthesis.</text>
</comment>
<feature type="transmembrane region" description="Helical" evidence="8">
    <location>
        <begin position="421"/>
        <end position="445"/>
    </location>
</feature>
<dbReference type="Pfam" id="PF03023">
    <property type="entry name" value="MurJ"/>
    <property type="match status" value="1"/>
</dbReference>
<dbReference type="GO" id="GO:0034204">
    <property type="term" value="P:lipid translocation"/>
    <property type="evidence" value="ECO:0007669"/>
    <property type="project" value="TreeGrafter"/>
</dbReference>
<keyword evidence="8 9" id="KW-0961">Cell wall biogenesis/degradation</keyword>
<keyword evidence="5 8" id="KW-0573">Peptidoglycan synthesis</keyword>
<feature type="transmembrane region" description="Helical" evidence="8">
    <location>
        <begin position="21"/>
        <end position="41"/>
    </location>
</feature>
<gene>
    <name evidence="8 10" type="primary">murJ</name>
    <name evidence="10" type="ORF">GYA37_02780</name>
</gene>
<protein>
    <recommendedName>
        <fullName evidence="8">Probable lipid II flippase MurJ</fullName>
    </recommendedName>
</protein>
<dbReference type="EMBL" id="JAAZNV010000009">
    <property type="protein sequence ID" value="NMB91747.1"/>
    <property type="molecule type" value="Genomic_DNA"/>
</dbReference>